<dbReference type="Pfam" id="PF01261">
    <property type="entry name" value="AP_endonuc_2"/>
    <property type="match status" value="1"/>
</dbReference>
<dbReference type="SUPFAM" id="SSF51658">
    <property type="entry name" value="Xylose isomerase-like"/>
    <property type="match status" value="1"/>
</dbReference>
<evidence type="ECO:0000259" key="1">
    <source>
        <dbReference type="Pfam" id="PF01261"/>
    </source>
</evidence>
<feature type="domain" description="Xylose isomerase-like TIM barrel" evidence="1">
    <location>
        <begin position="54"/>
        <end position="296"/>
    </location>
</feature>
<sequence length="321" mass="36167">MPSIKPLTIASAANNTGTIGGAAAPPRFVGRREVKLSLNTSYLGDTGREEHCLRSIKAAGFDSIQWIHDWNGDYMYAPSEIEQIADWLSTYGLVMGDLHASKGIRKDYMSFNEYERKAGVELIENRVDLAARCGARVIVLHMPIPTALWNSPRLDDLYGRVFRSLDELRPYCIGKDVRIAVENLVQTDYRKETEQFERLFERYDAEFLGLCYDSGHANCAFRGTGESVGFLERFADRLLSVHLTDNDGRGDAHWVPFSGSVDWSGIARVLVDTGYDGYVTLESVLRRSGLEDEAIYLEECFARAERFRELAERVRRSGSAP</sequence>
<dbReference type="GO" id="GO:0016853">
    <property type="term" value="F:isomerase activity"/>
    <property type="evidence" value="ECO:0007669"/>
    <property type="project" value="UniProtKB-KW"/>
</dbReference>
<evidence type="ECO:0000313" key="2">
    <source>
        <dbReference type="EMBL" id="TLS49071.1"/>
    </source>
</evidence>
<comment type="caution">
    <text evidence="2">The sequence shown here is derived from an EMBL/GenBank/DDBJ whole genome shotgun (WGS) entry which is preliminary data.</text>
</comment>
<keyword evidence="2" id="KW-0413">Isomerase</keyword>
<dbReference type="Proteomes" id="UP000309676">
    <property type="component" value="Unassembled WGS sequence"/>
</dbReference>
<proteinExistence type="predicted"/>
<protein>
    <submittedName>
        <fullName evidence="2">Sugar phosphate isomerase/epimerase</fullName>
    </submittedName>
</protein>
<evidence type="ECO:0000313" key="3">
    <source>
        <dbReference type="Proteomes" id="UP000309676"/>
    </source>
</evidence>
<reference evidence="2 3" key="1">
    <citation type="submission" date="2019-05" db="EMBL/GenBank/DDBJ databases">
        <authorList>
            <person name="Narsing Rao M.P."/>
            <person name="Li W.J."/>
        </authorList>
    </citation>
    <scope>NUCLEOTIDE SEQUENCE [LARGE SCALE GENOMIC DNA]</scope>
    <source>
        <strain evidence="2 3">SYSU_K30003</strain>
    </source>
</reference>
<dbReference type="AlphaFoldDB" id="A0A5R9FZX6"/>
<name>A0A5R9FZX6_9BACL</name>
<dbReference type="Gene3D" id="3.20.20.150">
    <property type="entry name" value="Divalent-metal-dependent TIM barrel enzymes"/>
    <property type="match status" value="1"/>
</dbReference>
<dbReference type="InterPro" id="IPR050312">
    <property type="entry name" value="IolE/XylAMocC-like"/>
</dbReference>
<organism evidence="2 3">
    <name type="scientific">Paenibacillus antri</name>
    <dbReference type="NCBI Taxonomy" id="2582848"/>
    <lineage>
        <taxon>Bacteria</taxon>
        <taxon>Bacillati</taxon>
        <taxon>Bacillota</taxon>
        <taxon>Bacilli</taxon>
        <taxon>Bacillales</taxon>
        <taxon>Paenibacillaceae</taxon>
        <taxon>Paenibacillus</taxon>
    </lineage>
</organism>
<dbReference type="RefSeq" id="WP_138197453.1">
    <property type="nucleotide sequence ID" value="NZ_VCIW01000024.1"/>
</dbReference>
<accession>A0A5R9FZX6</accession>
<dbReference type="InterPro" id="IPR013022">
    <property type="entry name" value="Xyl_isomerase-like_TIM-brl"/>
</dbReference>
<gene>
    <name evidence="2" type="ORF">FE782_26860</name>
</gene>
<dbReference type="PANTHER" id="PTHR12110">
    <property type="entry name" value="HYDROXYPYRUVATE ISOMERASE"/>
    <property type="match status" value="1"/>
</dbReference>
<dbReference type="InterPro" id="IPR036237">
    <property type="entry name" value="Xyl_isomerase-like_sf"/>
</dbReference>
<keyword evidence="3" id="KW-1185">Reference proteome</keyword>
<dbReference type="EMBL" id="VCIW01000024">
    <property type="protein sequence ID" value="TLS49071.1"/>
    <property type="molecule type" value="Genomic_DNA"/>
</dbReference>